<feature type="binding site" evidence="6">
    <location>
        <position position="186"/>
    </location>
    <ligand>
        <name>Zn(2+)</name>
        <dbReference type="ChEBI" id="CHEBI:29105"/>
    </ligand>
</feature>
<feature type="binding site" evidence="6">
    <location>
        <position position="183"/>
    </location>
    <ligand>
        <name>Zn(2+)</name>
        <dbReference type="ChEBI" id="CHEBI:29105"/>
    </ligand>
</feature>
<keyword evidence="6" id="KW-0479">Metal-binding</keyword>
<dbReference type="HOGENOM" id="CLU_021544_4_1_1"/>
<dbReference type="InterPro" id="IPR026590">
    <property type="entry name" value="Ssirtuin_cat_dom"/>
</dbReference>
<keyword evidence="3" id="KW-0808">Transferase</keyword>
<sequence>MTVTLDLLDHHDASTRKTLSAISLAVAKSKRVVVVTGAGISCSCGIPDFRSTDGLYNLVKAKYPNAVVKGRDLFDSSLFRDPTSTAVFYTFIAGLKSSIDNAQPSPTHRFIKTLDSKGKLLRSYTQNIDGLEERVGIVGSTSEAAMATGGKGKGKASATGKSKLKLNEVKNVLLHGDIHRVRCTLCSANFTCEQRHLDAFQSGTPLDCPECSSRSEARVARSARPLAVGILRPAIVLYDEPHPLGEEIGAIETRDLGRKPDLLIIMGTSLKVHGLKKLVKEFAQAVHQGSSTASTSASGRPPPNRGLLNKVIFVNKTAPGSEWADVIDYHVQGLTDAFVEKVVEDWKKVRPADWEVQTTL</sequence>
<evidence type="ECO:0000256" key="1">
    <source>
        <dbReference type="ARBA" id="ARBA00004173"/>
    </source>
</evidence>
<dbReference type="Gene3D" id="3.40.50.1220">
    <property type="entry name" value="TPP-binding domain"/>
    <property type="match status" value="1"/>
</dbReference>
<dbReference type="Proteomes" id="UP000054248">
    <property type="component" value="Unassembled WGS sequence"/>
</dbReference>
<evidence type="ECO:0000313" key="9">
    <source>
        <dbReference type="Proteomes" id="UP000054248"/>
    </source>
</evidence>
<dbReference type="EMBL" id="KN822946">
    <property type="protein sequence ID" value="KIO33867.1"/>
    <property type="molecule type" value="Genomic_DNA"/>
</dbReference>
<proteinExistence type="inferred from homology"/>
<keyword evidence="4" id="KW-0520">NAD</keyword>
<evidence type="ECO:0000313" key="8">
    <source>
        <dbReference type="EMBL" id="KIO33867.1"/>
    </source>
</evidence>
<dbReference type="InterPro" id="IPR050134">
    <property type="entry name" value="NAD-dep_sirtuin_deacylases"/>
</dbReference>
<dbReference type="AlphaFoldDB" id="A0A0C3MJK3"/>
<comment type="subcellular location">
    <subcellularLocation>
        <location evidence="1">Mitochondrion</location>
    </subcellularLocation>
</comment>
<keyword evidence="6" id="KW-0862">Zinc</keyword>
<evidence type="ECO:0000256" key="2">
    <source>
        <dbReference type="ARBA" id="ARBA00006924"/>
    </source>
</evidence>
<keyword evidence="9" id="KW-1185">Reference proteome</keyword>
<dbReference type="Pfam" id="PF02146">
    <property type="entry name" value="SIR2"/>
    <property type="match status" value="2"/>
</dbReference>
<evidence type="ECO:0000259" key="7">
    <source>
        <dbReference type="PROSITE" id="PS50305"/>
    </source>
</evidence>
<evidence type="ECO:0000256" key="4">
    <source>
        <dbReference type="ARBA" id="ARBA00023027"/>
    </source>
</evidence>
<evidence type="ECO:0000256" key="5">
    <source>
        <dbReference type="ARBA" id="ARBA00023128"/>
    </source>
</evidence>
<dbReference type="STRING" id="1051891.A0A0C3MJK3"/>
<dbReference type="InterPro" id="IPR026591">
    <property type="entry name" value="Sirtuin_cat_small_dom_sf"/>
</dbReference>
<dbReference type="InterPro" id="IPR003000">
    <property type="entry name" value="Sirtuin"/>
</dbReference>
<evidence type="ECO:0000256" key="3">
    <source>
        <dbReference type="ARBA" id="ARBA00022679"/>
    </source>
</evidence>
<dbReference type="Gene3D" id="3.30.1600.10">
    <property type="entry name" value="SIR2/SIRT2 'Small Domain"/>
    <property type="match status" value="1"/>
</dbReference>
<evidence type="ECO:0000256" key="6">
    <source>
        <dbReference type="PROSITE-ProRule" id="PRU00236"/>
    </source>
</evidence>
<dbReference type="GO" id="GO:0005634">
    <property type="term" value="C:nucleus"/>
    <property type="evidence" value="ECO:0007669"/>
    <property type="project" value="TreeGrafter"/>
</dbReference>
<dbReference type="InterPro" id="IPR029035">
    <property type="entry name" value="DHS-like_NAD/FAD-binding_dom"/>
</dbReference>
<dbReference type="OrthoDB" id="2919105at2759"/>
<reference evidence="8 9" key="1">
    <citation type="submission" date="2014-04" db="EMBL/GenBank/DDBJ databases">
        <authorList>
            <consortium name="DOE Joint Genome Institute"/>
            <person name="Kuo A."/>
            <person name="Girlanda M."/>
            <person name="Perotto S."/>
            <person name="Kohler A."/>
            <person name="Nagy L.G."/>
            <person name="Floudas D."/>
            <person name="Copeland A."/>
            <person name="Barry K.W."/>
            <person name="Cichocki N."/>
            <person name="Veneault-Fourrey C."/>
            <person name="LaButti K."/>
            <person name="Lindquist E.A."/>
            <person name="Lipzen A."/>
            <person name="Lundell T."/>
            <person name="Morin E."/>
            <person name="Murat C."/>
            <person name="Sun H."/>
            <person name="Tunlid A."/>
            <person name="Henrissat B."/>
            <person name="Grigoriev I.V."/>
            <person name="Hibbett D.S."/>
            <person name="Martin F."/>
            <person name="Nordberg H.P."/>
            <person name="Cantor M.N."/>
            <person name="Hua S.X."/>
        </authorList>
    </citation>
    <scope>NUCLEOTIDE SEQUENCE [LARGE SCALE GENOMIC DNA]</scope>
    <source>
        <strain evidence="8 9">MUT 4182</strain>
    </source>
</reference>
<reference evidence="9" key="2">
    <citation type="submission" date="2015-01" db="EMBL/GenBank/DDBJ databases">
        <title>Evolutionary Origins and Diversification of the Mycorrhizal Mutualists.</title>
        <authorList>
            <consortium name="DOE Joint Genome Institute"/>
            <consortium name="Mycorrhizal Genomics Consortium"/>
            <person name="Kohler A."/>
            <person name="Kuo A."/>
            <person name="Nagy L.G."/>
            <person name="Floudas D."/>
            <person name="Copeland A."/>
            <person name="Barry K.W."/>
            <person name="Cichocki N."/>
            <person name="Veneault-Fourrey C."/>
            <person name="LaButti K."/>
            <person name="Lindquist E.A."/>
            <person name="Lipzen A."/>
            <person name="Lundell T."/>
            <person name="Morin E."/>
            <person name="Murat C."/>
            <person name="Riley R."/>
            <person name="Ohm R."/>
            <person name="Sun H."/>
            <person name="Tunlid A."/>
            <person name="Henrissat B."/>
            <person name="Grigoriev I.V."/>
            <person name="Hibbett D.S."/>
            <person name="Martin F."/>
        </authorList>
    </citation>
    <scope>NUCLEOTIDE SEQUENCE [LARGE SCALE GENOMIC DNA]</scope>
    <source>
        <strain evidence="9">MUT 4182</strain>
    </source>
</reference>
<dbReference type="GO" id="GO:0070403">
    <property type="term" value="F:NAD+ binding"/>
    <property type="evidence" value="ECO:0007669"/>
    <property type="project" value="InterPro"/>
</dbReference>
<gene>
    <name evidence="8" type="ORF">M407DRAFT_65110</name>
</gene>
<dbReference type="GO" id="GO:0046872">
    <property type="term" value="F:metal ion binding"/>
    <property type="evidence" value="ECO:0007669"/>
    <property type="project" value="UniProtKB-KW"/>
</dbReference>
<accession>A0A0C3MJK3</accession>
<dbReference type="PANTHER" id="PTHR11085:SF8">
    <property type="entry name" value="NAD-DEPENDENT HISTONE DEACETYLASE HST3"/>
    <property type="match status" value="1"/>
</dbReference>
<feature type="binding site" evidence="6">
    <location>
        <position position="208"/>
    </location>
    <ligand>
        <name>Zn(2+)</name>
        <dbReference type="ChEBI" id="CHEBI:29105"/>
    </ligand>
</feature>
<feature type="domain" description="Deacetylase sirtuin-type" evidence="7">
    <location>
        <begin position="9"/>
        <end position="355"/>
    </location>
</feature>
<keyword evidence="5" id="KW-0496">Mitochondrion</keyword>
<feature type="active site" description="Proton acceptor" evidence="6">
    <location>
        <position position="175"/>
    </location>
</feature>
<name>A0A0C3MJK3_9AGAM</name>
<dbReference type="PROSITE" id="PS50305">
    <property type="entry name" value="SIRTUIN"/>
    <property type="match status" value="1"/>
</dbReference>
<feature type="non-terminal residue" evidence="8">
    <location>
        <position position="360"/>
    </location>
</feature>
<dbReference type="PANTHER" id="PTHR11085">
    <property type="entry name" value="NAD-DEPENDENT PROTEIN DEACYLASE SIRTUIN-5, MITOCHONDRIAL-RELATED"/>
    <property type="match status" value="1"/>
</dbReference>
<protein>
    <recommendedName>
        <fullName evidence="7">Deacetylase sirtuin-type domain-containing protein</fullName>
    </recommendedName>
</protein>
<dbReference type="SUPFAM" id="SSF52467">
    <property type="entry name" value="DHS-like NAD/FAD-binding domain"/>
    <property type="match status" value="1"/>
</dbReference>
<dbReference type="GO" id="GO:0017136">
    <property type="term" value="F:histone deacetylase activity, NAD-dependent"/>
    <property type="evidence" value="ECO:0007669"/>
    <property type="project" value="TreeGrafter"/>
</dbReference>
<organism evidence="8 9">
    <name type="scientific">Tulasnella calospora MUT 4182</name>
    <dbReference type="NCBI Taxonomy" id="1051891"/>
    <lineage>
        <taxon>Eukaryota</taxon>
        <taxon>Fungi</taxon>
        <taxon>Dikarya</taxon>
        <taxon>Basidiomycota</taxon>
        <taxon>Agaricomycotina</taxon>
        <taxon>Agaricomycetes</taxon>
        <taxon>Cantharellales</taxon>
        <taxon>Tulasnellaceae</taxon>
        <taxon>Tulasnella</taxon>
    </lineage>
</organism>
<feature type="binding site" evidence="6">
    <location>
        <position position="211"/>
    </location>
    <ligand>
        <name>Zn(2+)</name>
        <dbReference type="ChEBI" id="CHEBI:29105"/>
    </ligand>
</feature>
<dbReference type="GO" id="GO:0005739">
    <property type="term" value="C:mitochondrion"/>
    <property type="evidence" value="ECO:0007669"/>
    <property type="project" value="UniProtKB-SubCell"/>
</dbReference>
<comment type="similarity">
    <text evidence="2">Belongs to the sirtuin family. Class I subfamily.</text>
</comment>